<gene>
    <name evidence="8" type="ORF">LX80_02372</name>
</gene>
<dbReference type="PANTHER" id="PTHR30480">
    <property type="entry name" value="BETA-HEXOSAMINIDASE-RELATED"/>
    <property type="match status" value="1"/>
</dbReference>
<dbReference type="SUPFAM" id="SSF51445">
    <property type="entry name" value="(Trans)glycosidases"/>
    <property type="match status" value="1"/>
</dbReference>
<evidence type="ECO:0000256" key="2">
    <source>
        <dbReference type="ARBA" id="ARBA00005336"/>
    </source>
</evidence>
<dbReference type="InterPro" id="IPR050226">
    <property type="entry name" value="NagZ_Beta-hexosaminidase"/>
</dbReference>
<keyword evidence="9" id="KW-1185">Reference proteome</keyword>
<dbReference type="PANTHER" id="PTHR30480:SF13">
    <property type="entry name" value="BETA-HEXOSAMINIDASE"/>
    <property type="match status" value="1"/>
</dbReference>
<keyword evidence="4 8" id="KW-0378">Hydrolase</keyword>
<evidence type="ECO:0000313" key="9">
    <source>
        <dbReference type="Proteomes" id="UP000249720"/>
    </source>
</evidence>
<dbReference type="EMBL" id="QKZV01000008">
    <property type="protein sequence ID" value="PZX60888.1"/>
    <property type="molecule type" value="Genomic_DNA"/>
</dbReference>
<evidence type="ECO:0000256" key="4">
    <source>
        <dbReference type="ARBA" id="ARBA00022801"/>
    </source>
</evidence>
<dbReference type="InterPro" id="IPR001764">
    <property type="entry name" value="Glyco_hydro_3_N"/>
</dbReference>
<dbReference type="InterPro" id="IPR001466">
    <property type="entry name" value="Beta-lactam-related"/>
</dbReference>
<dbReference type="InterPro" id="IPR012338">
    <property type="entry name" value="Beta-lactam/transpept-like"/>
</dbReference>
<dbReference type="InterPro" id="IPR036881">
    <property type="entry name" value="Glyco_hydro_3_C_sf"/>
</dbReference>
<dbReference type="SUPFAM" id="SSF56601">
    <property type="entry name" value="beta-lactamase/transpeptidase-like"/>
    <property type="match status" value="1"/>
</dbReference>
<dbReference type="Gene3D" id="3.40.710.10">
    <property type="entry name" value="DD-peptidase/beta-lactamase superfamily"/>
    <property type="match status" value="1"/>
</dbReference>
<accession>A0A2W7RJ47</accession>
<evidence type="ECO:0000259" key="6">
    <source>
        <dbReference type="Pfam" id="PF00144"/>
    </source>
</evidence>
<evidence type="ECO:0000256" key="5">
    <source>
        <dbReference type="ARBA" id="ARBA00023295"/>
    </source>
</evidence>
<evidence type="ECO:0000256" key="1">
    <source>
        <dbReference type="ARBA" id="ARBA00001231"/>
    </source>
</evidence>
<dbReference type="AlphaFoldDB" id="A0A2W7RJ47"/>
<dbReference type="GO" id="GO:0004563">
    <property type="term" value="F:beta-N-acetylhexosaminidase activity"/>
    <property type="evidence" value="ECO:0007669"/>
    <property type="project" value="UniProtKB-EC"/>
</dbReference>
<organism evidence="8 9">
    <name type="scientific">Hydrotalea sandarakina</name>
    <dbReference type="NCBI Taxonomy" id="1004304"/>
    <lineage>
        <taxon>Bacteria</taxon>
        <taxon>Pseudomonadati</taxon>
        <taxon>Bacteroidota</taxon>
        <taxon>Chitinophagia</taxon>
        <taxon>Chitinophagales</taxon>
        <taxon>Chitinophagaceae</taxon>
        <taxon>Hydrotalea</taxon>
    </lineage>
</organism>
<dbReference type="Proteomes" id="UP000249720">
    <property type="component" value="Unassembled WGS sequence"/>
</dbReference>
<dbReference type="Gene3D" id="3.40.50.1700">
    <property type="entry name" value="Glycoside hydrolase family 3 C-terminal domain"/>
    <property type="match status" value="1"/>
</dbReference>
<dbReference type="GO" id="GO:0005975">
    <property type="term" value="P:carbohydrate metabolic process"/>
    <property type="evidence" value="ECO:0007669"/>
    <property type="project" value="InterPro"/>
</dbReference>
<dbReference type="InterPro" id="IPR017853">
    <property type="entry name" value="GH"/>
</dbReference>
<dbReference type="EC" id="3.2.1.52" evidence="3"/>
<dbReference type="RefSeq" id="WP_245898054.1">
    <property type="nucleotide sequence ID" value="NZ_QKZV01000008.1"/>
</dbReference>
<dbReference type="Pfam" id="PF00933">
    <property type="entry name" value="Glyco_hydro_3"/>
    <property type="match status" value="1"/>
</dbReference>
<sequence length="1015" mass="112199">MKSFNLISFSGNAQFNTQHSKSPRFAGYLCMLLSALMFSTKTIQAQDFYKHSKAADKWVNHTFKKMSKADRIAQLMIVRAHSNLGEEHLQAVTQLVQQYHVGGLCFFQGGPVRQALLTNYYQSIAKTPLMICIDGEWGLGMRLDSVIPFPRQLLLGAISDNAPLMYTVGRAIGEQCKRMGIQVNYAPVVDINNNPQNPVINDRSFGEDKYKVALYGTAIMQGMQSENIMACAKHFPGHGDVAVDSHKDLPVINKSMAQLDSLELYPFKALIKAGVGSVMMGHLFVPAIDTTEHLATSISKNAVTGLLKNQLGFKGITFTDALEMQGIAKFFPAGQAALQSLIAGNDMLCLPGDVPGSIQLILQAIKDKKLSWDDINARVKKVLLVKYNMGLAKFTPIDTTNLVNDLNSKTAQLNETLAQQALTVVSLNNNALIPVRSTKKIAYVSIGANGIPFIAQQLQNNYGTRIFSFANKAKMGNEVMDNLNSQEPFAKSDSVTANRLLQSITANQYDIVLVGLHNYSRRPANNFGIDAPSVYLLQQLQQLPNAIIITFGNPYAISNVCSAPNLVSANEDTHDTQMAVYKWLTDSLTAKGTLPVSVCTNLPYGTGLQYNSWFPKTNPELAGMNATTLLQIDSIAQEGVDKGAYPGCEVLAARNGKVVYNKAFGYLNPDQQIPVTLQTVYDLASVTKISATTVAVMKLVDEGKIDIQKTLGEYLPQAKGTNKAGLVLKDILLHQAGLVPFISFYKETIDSVTGRPLPQYFATQKDAQHQIRVAENLYLRNDWEDTIMQRIMKSKLLPHGHYVYSDNDFILLAKVVEAVTGKPLNEYVSEQFYEPLKMTSTTFSPRKKIPLDQIAPTEIETHFRNQQMWGDVHDEGAAMLGGVAGHAGLFSNAYDLAQLYQMLLNKGTMNGKRYLSEKVVNEFTAYNSNISRRGLGFDKPEKNNANSKDPYPCKSASPLTFGHTGFTGTCVWVDPQYNLVYIFLSNHVDPTRNNNLLFNLHIRPNIQEVLYKAIQ</sequence>
<dbReference type="GO" id="GO:0009254">
    <property type="term" value="P:peptidoglycan turnover"/>
    <property type="evidence" value="ECO:0007669"/>
    <property type="project" value="TreeGrafter"/>
</dbReference>
<comment type="caution">
    <text evidence="8">The sequence shown here is derived from an EMBL/GenBank/DDBJ whole genome shotgun (WGS) entry which is preliminary data.</text>
</comment>
<dbReference type="Gene3D" id="3.20.20.300">
    <property type="entry name" value="Glycoside hydrolase, family 3, N-terminal domain"/>
    <property type="match status" value="1"/>
</dbReference>
<evidence type="ECO:0000313" key="8">
    <source>
        <dbReference type="EMBL" id="PZX60888.1"/>
    </source>
</evidence>
<dbReference type="Pfam" id="PF00144">
    <property type="entry name" value="Beta-lactamase"/>
    <property type="match status" value="1"/>
</dbReference>
<protein>
    <recommendedName>
        <fullName evidence="3">beta-N-acetylhexosaminidase</fullName>
        <ecNumber evidence="3">3.2.1.52</ecNumber>
    </recommendedName>
</protein>
<keyword evidence="5" id="KW-0326">Glycosidase</keyword>
<feature type="domain" description="Glycoside hydrolase family 3 N-terminal" evidence="7">
    <location>
        <begin position="70"/>
        <end position="383"/>
    </location>
</feature>
<dbReference type="InterPro" id="IPR036962">
    <property type="entry name" value="Glyco_hydro_3_N_sf"/>
</dbReference>
<name>A0A2W7RJ47_9BACT</name>
<comment type="similarity">
    <text evidence="2">Belongs to the glycosyl hydrolase 3 family.</text>
</comment>
<evidence type="ECO:0000259" key="7">
    <source>
        <dbReference type="Pfam" id="PF00933"/>
    </source>
</evidence>
<feature type="domain" description="Beta-lactamase-related" evidence="6">
    <location>
        <begin position="632"/>
        <end position="992"/>
    </location>
</feature>
<reference evidence="8 9" key="1">
    <citation type="submission" date="2018-06" db="EMBL/GenBank/DDBJ databases">
        <title>Genomic Encyclopedia of Archaeal and Bacterial Type Strains, Phase II (KMG-II): from individual species to whole genera.</title>
        <authorList>
            <person name="Goeker M."/>
        </authorList>
    </citation>
    <scope>NUCLEOTIDE SEQUENCE [LARGE SCALE GENOMIC DNA]</scope>
    <source>
        <strain evidence="8 9">DSM 23241</strain>
    </source>
</reference>
<evidence type="ECO:0000256" key="3">
    <source>
        <dbReference type="ARBA" id="ARBA00012663"/>
    </source>
</evidence>
<proteinExistence type="inferred from homology"/>
<comment type="catalytic activity">
    <reaction evidence="1">
        <text>Hydrolysis of terminal non-reducing N-acetyl-D-hexosamine residues in N-acetyl-beta-D-hexosaminides.</text>
        <dbReference type="EC" id="3.2.1.52"/>
    </reaction>
</comment>